<organism evidence="2 3">
    <name type="scientific">Flavobacterium turcicum</name>
    <dbReference type="NCBI Taxonomy" id="2764718"/>
    <lineage>
        <taxon>Bacteria</taxon>
        <taxon>Pseudomonadati</taxon>
        <taxon>Bacteroidota</taxon>
        <taxon>Flavobacteriia</taxon>
        <taxon>Flavobacteriales</taxon>
        <taxon>Flavobacteriaceae</taxon>
        <taxon>Flavobacterium</taxon>
    </lineage>
</organism>
<feature type="chain" id="PRO_5047405729" evidence="1">
    <location>
        <begin position="20"/>
        <end position="148"/>
    </location>
</feature>
<name>A0ABR7JHT2_9FLAO</name>
<accession>A0ABR7JHT2</accession>
<dbReference type="Proteomes" id="UP000621670">
    <property type="component" value="Unassembled WGS sequence"/>
</dbReference>
<keyword evidence="3" id="KW-1185">Reference proteome</keyword>
<comment type="caution">
    <text evidence="2">The sequence shown here is derived from an EMBL/GenBank/DDBJ whole genome shotgun (WGS) entry which is preliminary data.</text>
</comment>
<protein>
    <submittedName>
        <fullName evidence="2">Endo-arabinase</fullName>
    </submittedName>
</protein>
<feature type="signal peptide" evidence="1">
    <location>
        <begin position="1"/>
        <end position="19"/>
    </location>
</feature>
<reference evidence="2 3" key="1">
    <citation type="submission" date="2020-08" db="EMBL/GenBank/DDBJ databases">
        <title>Description of novel Flavobacterium F-400 isolate.</title>
        <authorList>
            <person name="Saticioglu I."/>
            <person name="Duman M."/>
            <person name="Altun S."/>
        </authorList>
    </citation>
    <scope>NUCLEOTIDE SEQUENCE [LARGE SCALE GENOMIC DNA]</scope>
    <source>
        <strain evidence="2 3">F-400</strain>
    </source>
</reference>
<evidence type="ECO:0000256" key="1">
    <source>
        <dbReference type="SAM" id="SignalP"/>
    </source>
</evidence>
<dbReference type="Gene3D" id="3.10.450.50">
    <property type="match status" value="1"/>
</dbReference>
<keyword evidence="1" id="KW-0732">Signal</keyword>
<dbReference type="RefSeq" id="WP_166137499.1">
    <property type="nucleotide sequence ID" value="NZ_JAAOBY010000006.1"/>
</dbReference>
<evidence type="ECO:0000313" key="2">
    <source>
        <dbReference type="EMBL" id="MBC5864050.1"/>
    </source>
</evidence>
<evidence type="ECO:0000313" key="3">
    <source>
        <dbReference type="Proteomes" id="UP000621670"/>
    </source>
</evidence>
<proteinExistence type="predicted"/>
<dbReference type="EMBL" id="JACRUM010000006">
    <property type="protein sequence ID" value="MBC5864050.1"/>
    <property type="molecule type" value="Genomic_DNA"/>
</dbReference>
<gene>
    <name evidence="2" type="ORF">H8R26_11510</name>
</gene>
<sequence length="148" mass="17040">MKFKLCTIVVLFCISFAFAQKEKDQEQIKKLLERESSTWRLQDAKGHAECWYIQPYSRILVSTADGKTYDVPPSAMTATDPQKMGNGGSAVNSNYKMNIQKQTAWVSHDEISIGIDGRKTYSYEIRLLEKIKKKWKLVGQSIHIYKLE</sequence>